<dbReference type="GO" id="GO:0031297">
    <property type="term" value="P:replication fork processing"/>
    <property type="evidence" value="ECO:0007669"/>
    <property type="project" value="TreeGrafter"/>
</dbReference>
<feature type="domain" description="Helicase ATP-binding" evidence="3">
    <location>
        <begin position="266"/>
        <end position="424"/>
    </location>
</feature>
<feature type="domain" description="Helicase C-terminal" evidence="4">
    <location>
        <begin position="683"/>
        <end position="902"/>
    </location>
</feature>
<dbReference type="AlphaFoldDB" id="R7ZU88"/>
<accession>R7ZU88</accession>
<dbReference type="InterPro" id="IPR000330">
    <property type="entry name" value="SNF2_N"/>
</dbReference>
<organism evidence="5 6">
    <name type="scientific">Lunatimonas lonarensis</name>
    <dbReference type="NCBI Taxonomy" id="1232681"/>
    <lineage>
        <taxon>Bacteria</taxon>
        <taxon>Pseudomonadati</taxon>
        <taxon>Bacteroidota</taxon>
        <taxon>Cytophagia</taxon>
        <taxon>Cytophagales</taxon>
        <taxon>Cyclobacteriaceae</taxon>
    </lineage>
</organism>
<dbReference type="SMART" id="SM00487">
    <property type="entry name" value="DEXDc"/>
    <property type="match status" value="1"/>
</dbReference>
<dbReference type="Gene3D" id="3.30.870.10">
    <property type="entry name" value="Endonuclease Chain A"/>
    <property type="match status" value="1"/>
</dbReference>
<evidence type="ECO:0000259" key="4">
    <source>
        <dbReference type="PROSITE" id="PS51194"/>
    </source>
</evidence>
<dbReference type="InterPro" id="IPR014001">
    <property type="entry name" value="Helicase_ATP-bd"/>
</dbReference>
<feature type="coiled-coil region" evidence="2">
    <location>
        <begin position="647"/>
        <end position="677"/>
    </location>
</feature>
<dbReference type="GO" id="GO:0006281">
    <property type="term" value="P:DNA repair"/>
    <property type="evidence" value="ECO:0007669"/>
    <property type="project" value="TreeGrafter"/>
</dbReference>
<keyword evidence="1" id="KW-0378">Hydrolase</keyword>
<dbReference type="GO" id="GO:0004386">
    <property type="term" value="F:helicase activity"/>
    <property type="evidence" value="ECO:0007669"/>
    <property type="project" value="UniProtKB-KW"/>
</dbReference>
<keyword evidence="5" id="KW-0067">ATP-binding</keyword>
<dbReference type="InterPro" id="IPR038718">
    <property type="entry name" value="SNF2-like_sf"/>
</dbReference>
<dbReference type="PROSITE" id="PS51192">
    <property type="entry name" value="HELICASE_ATP_BIND_1"/>
    <property type="match status" value="1"/>
</dbReference>
<dbReference type="STRING" id="1232681.ADIS_1645"/>
<name>R7ZU88_9BACT</name>
<dbReference type="SMART" id="SM00490">
    <property type="entry name" value="HELICc"/>
    <property type="match status" value="1"/>
</dbReference>
<dbReference type="CDD" id="cd18793">
    <property type="entry name" value="SF2_C_SNF"/>
    <property type="match status" value="1"/>
</dbReference>
<keyword evidence="6" id="KW-1185">Reference proteome</keyword>
<dbReference type="InterPro" id="IPR049730">
    <property type="entry name" value="SNF2/RAD54-like_C"/>
</dbReference>
<keyword evidence="5" id="KW-0547">Nucleotide-binding</keyword>
<dbReference type="PROSITE" id="PS51194">
    <property type="entry name" value="HELICASE_CTER"/>
    <property type="match status" value="1"/>
</dbReference>
<evidence type="ECO:0000256" key="1">
    <source>
        <dbReference type="ARBA" id="ARBA00022801"/>
    </source>
</evidence>
<evidence type="ECO:0000313" key="5">
    <source>
        <dbReference type="EMBL" id="EON77726.1"/>
    </source>
</evidence>
<sequence>MLLDNKSTNKNHPTKVFEFFKKYLRGNGKMNVVTGYFSPSGLARFHEHFDEFVTEYNLVIGDLATTESTKEKVYQLLSDNLSLKSGVNSLRDSDLAIQFLKQDKVKVKTLKPNFCHAKAYLFEEEKNDPQKNFLVVGSSNMTEAGLGLKFSSNIELNTADFGGNNDYRELQDWFKDLWNHSYAKEEVVIEGKKIPFKEYLISLIRDYHKKYTPEQLYYKVLYELFKNDFLKFDHDPEFRAQIGSLENTVIFKTLYPFQQKGVLSLIKMLKSYNGAILADAVGLGKTWQALAVMKFFQMRNYEIIMICPKKLHQNWTKYQRKKNSRFEVDKLDYVIRWHSDLQDDRLERKPDGYKIEDYFQSDRPKLIVIDESHNLRNDSSSRYQFFMDEILKKNQDVKVLLLSATPINTKLKDIKNQFKFFVKGKNNGFRETLGVPSLDKLFKDADKQFIEWVNKADENVDHLISRLGDSFMRMTDAMVVSRTRELIKIDGLEFPQNNGSINKYCSPRNIGDINSFESLEAALPDVLAGYKPSIYAISSSVKVSAVEDARIQDRFLVKMMYILMIKRFESSWKSFQVTVGRILAHHENALDIAVQYKNKKTATNQVTLDIESMLDEEEKEEEEEYTLGKREIKLSDIEALGNLDFFIEDLELDVAKLKTLKENLETFENEVKAETGDQSKDIKLEALIKIIREKQQSQKNNSNKKLIIFTSFKDTAMYLYEELQKRGFGKMAVVTGSKSYVAGEELPFGDFEPILERFAPYTKLFMEKEWPDFHPNEAISSWDNFLAWKDYIDSHKSSVNEKLKNPIDILITTDCLSEGQNLQDADLVVNYDVHWNPVRIVQRFGRIDRIGSPNMQDGVSAVNFWPTEDINTYLNLQHRVEVRVAAMKLAGAEVPKGFNERIGEKAKSEQAQEIQKAKMLRQMTEKIEEVEGDIKNFSFADLSMENFRQELFQLLQSKKKELEAIPNGVFTGFKANPDLFNQSIPEGMIALMGYPAKAAGVMDHEYKELHLMYLDKGKKMVFKNPKEILAVLQSQKAQNRSLPRGLDAGEEKVLKHYSETLLSWLDIQAGREVENAIDNIFAGDLNFDKKDDQDDEEQAFLDQKYQAENFDLICWFAVQ</sequence>
<proteinExistence type="predicted"/>
<dbReference type="PANTHER" id="PTHR45766">
    <property type="entry name" value="DNA ANNEALING HELICASE AND ENDONUCLEASE ZRANB3 FAMILY MEMBER"/>
    <property type="match status" value="1"/>
</dbReference>
<dbReference type="SUPFAM" id="SSF52540">
    <property type="entry name" value="P-loop containing nucleoside triphosphate hydrolases"/>
    <property type="match status" value="1"/>
</dbReference>
<dbReference type="Proteomes" id="UP000013909">
    <property type="component" value="Unassembled WGS sequence"/>
</dbReference>
<evidence type="ECO:0000313" key="6">
    <source>
        <dbReference type="Proteomes" id="UP000013909"/>
    </source>
</evidence>
<dbReference type="Gene3D" id="3.40.50.10810">
    <property type="entry name" value="Tandem AAA-ATPase domain"/>
    <property type="match status" value="1"/>
</dbReference>
<dbReference type="InterPro" id="IPR001650">
    <property type="entry name" value="Helicase_C-like"/>
</dbReference>
<dbReference type="GO" id="GO:0005524">
    <property type="term" value="F:ATP binding"/>
    <property type="evidence" value="ECO:0007669"/>
    <property type="project" value="InterPro"/>
</dbReference>
<keyword evidence="5" id="KW-0347">Helicase</keyword>
<dbReference type="GO" id="GO:0016787">
    <property type="term" value="F:hydrolase activity"/>
    <property type="evidence" value="ECO:0007669"/>
    <property type="project" value="UniProtKB-KW"/>
</dbReference>
<reference evidence="5 6" key="1">
    <citation type="submission" date="2013-02" db="EMBL/GenBank/DDBJ databases">
        <title>A novel strain isolated from Lonar lake, Maharashtra, India.</title>
        <authorList>
            <person name="Singh A."/>
        </authorList>
    </citation>
    <scope>NUCLEOTIDE SEQUENCE [LARGE SCALE GENOMIC DNA]</scope>
    <source>
        <strain evidence="5 6">AK24</strain>
    </source>
</reference>
<gene>
    <name evidence="5" type="ORF">ADIS_1645</name>
</gene>
<evidence type="ECO:0000259" key="3">
    <source>
        <dbReference type="PROSITE" id="PS51192"/>
    </source>
</evidence>
<dbReference type="PANTHER" id="PTHR45766:SF6">
    <property type="entry name" value="SWI_SNF-RELATED MATRIX-ASSOCIATED ACTIN-DEPENDENT REGULATOR OF CHROMATIN SUBFAMILY A-LIKE PROTEIN 1"/>
    <property type="match status" value="1"/>
</dbReference>
<protein>
    <submittedName>
        <fullName evidence="5">DEAD/DEAH box helicase-like protein</fullName>
    </submittedName>
</protein>
<dbReference type="EMBL" id="AQHR01000049">
    <property type="protein sequence ID" value="EON77726.1"/>
    <property type="molecule type" value="Genomic_DNA"/>
</dbReference>
<dbReference type="Pfam" id="PF00271">
    <property type="entry name" value="Helicase_C"/>
    <property type="match status" value="1"/>
</dbReference>
<keyword evidence="2" id="KW-0175">Coiled coil</keyword>
<dbReference type="SUPFAM" id="SSF56024">
    <property type="entry name" value="Phospholipase D/nuclease"/>
    <property type="match status" value="1"/>
</dbReference>
<comment type="caution">
    <text evidence="5">The sequence shown here is derived from an EMBL/GenBank/DDBJ whole genome shotgun (WGS) entry which is preliminary data.</text>
</comment>
<evidence type="ECO:0000256" key="2">
    <source>
        <dbReference type="SAM" id="Coils"/>
    </source>
</evidence>
<dbReference type="Pfam" id="PF00176">
    <property type="entry name" value="SNF2-rel_dom"/>
    <property type="match status" value="1"/>
</dbReference>
<dbReference type="Gene3D" id="3.40.50.300">
    <property type="entry name" value="P-loop containing nucleotide triphosphate hydrolases"/>
    <property type="match status" value="1"/>
</dbReference>
<dbReference type="InterPro" id="IPR027417">
    <property type="entry name" value="P-loop_NTPase"/>
</dbReference>
<dbReference type="PATRIC" id="fig|1288963.3.peg.1635"/>